<dbReference type="SUPFAM" id="SSF56672">
    <property type="entry name" value="DNA/RNA polymerases"/>
    <property type="match status" value="1"/>
</dbReference>
<dbReference type="InterPro" id="IPR043502">
    <property type="entry name" value="DNA/RNA_pol_sf"/>
</dbReference>
<reference evidence="4" key="2">
    <citation type="submission" date="2025-08" db="UniProtKB">
        <authorList>
            <consortium name="RefSeq"/>
        </authorList>
    </citation>
    <scope>IDENTIFICATION</scope>
    <source>
        <tissue evidence="4">Leaf</tissue>
    </source>
</reference>
<dbReference type="SUPFAM" id="SSF56219">
    <property type="entry name" value="DNase I-like"/>
    <property type="match status" value="1"/>
</dbReference>
<dbReference type="InterPro" id="IPR000477">
    <property type="entry name" value="RT_dom"/>
</dbReference>
<proteinExistence type="predicted"/>
<dbReference type="Gene3D" id="3.60.10.10">
    <property type="entry name" value="Endonuclease/exonuclease/phosphatase"/>
    <property type="match status" value="1"/>
</dbReference>
<organism evidence="3 4">
    <name type="scientific">Nicotiana sylvestris</name>
    <name type="common">Wood tobacco</name>
    <name type="synonym">South American tobacco</name>
    <dbReference type="NCBI Taxonomy" id="4096"/>
    <lineage>
        <taxon>Eukaryota</taxon>
        <taxon>Viridiplantae</taxon>
        <taxon>Streptophyta</taxon>
        <taxon>Embryophyta</taxon>
        <taxon>Tracheophyta</taxon>
        <taxon>Spermatophyta</taxon>
        <taxon>Magnoliopsida</taxon>
        <taxon>eudicotyledons</taxon>
        <taxon>Gunneridae</taxon>
        <taxon>Pentapetalae</taxon>
        <taxon>asterids</taxon>
        <taxon>lamiids</taxon>
        <taxon>Solanales</taxon>
        <taxon>Solanaceae</taxon>
        <taxon>Nicotianoideae</taxon>
        <taxon>Nicotianeae</taxon>
        <taxon>Nicotiana</taxon>
    </lineage>
</organism>
<evidence type="ECO:0000313" key="3">
    <source>
        <dbReference type="Proteomes" id="UP000189701"/>
    </source>
</evidence>
<protein>
    <submittedName>
        <fullName evidence="4">Uncharacterized protein LOC104240027</fullName>
    </submittedName>
</protein>
<feature type="domain" description="Reverse transcriptase" evidence="2">
    <location>
        <begin position="385"/>
        <end position="665"/>
    </location>
</feature>
<sequence length="709" mass="81255">MQVGQPKVQNAVTNQGAKHKEGKNIKQNEKGQSSGVVKTKNNIKNTQNNQPIYKVVKANNIKHVEKALEIKEPITELGSLEIIEESVAPEKYGPDIRSSQHEEKDDYASATEEQEGNSDLEDDEAANSCDKEEMLNTEVIYDPVSKEIAQITLEANNNGNNFWITRVYAKSTIEKRRKLWRKIRSVHHYINGPWTILRDFNVITNAAEKKGGTPYTLNESRDFLSCMEDCGMCDLGFNGYPFTWCNGKGRRNRISERLDRVMINEGWLDLFHSNRVDHRGKIGSDHNLMIFKAGSDNVEFTRYFRFLNFWTSQSGYLSTVEEIWNIDVQGEDNRYMYELPDEEEIRNTVFSMDPNSVARPNGFNGHFYQATWNIIKKEVCQFVQAYFFGTSLTKYFTHTNLVLIPKVSSLSTLDQLRPISLCNVYNKIISKLLSTRLSQLLPKLISDNQTGFVKGRLITENILLAQEIVHDIGKNNQGGNIVIKLDMSKAYGKLSWSFLTTVLRKLYFCEVVIDMIYRLLADNWYSILINGTRYGFFKSSRGLKQGDPISPSLFILATEALSRALNKLPENSQFIGFSMSTSGLKINHLSYADELVLFSSRDRNSIKLIMEVLNDYQHASGQEINRDKSFFLTHNSRNRRVNRRIKRWTGFKQVEFPFTYLGCPIYIGRKKNCYFSDLASKVLNKASGWQGNLLSFGGRAIIIKHILQS</sequence>
<dbReference type="RefSeq" id="XP_009793107.1">
    <property type="nucleotide sequence ID" value="XM_009794805.1"/>
</dbReference>
<dbReference type="Pfam" id="PF00078">
    <property type="entry name" value="RVT_1"/>
    <property type="match status" value="1"/>
</dbReference>
<evidence type="ECO:0000259" key="2">
    <source>
        <dbReference type="PROSITE" id="PS50878"/>
    </source>
</evidence>
<feature type="compositionally biased region" description="Basic and acidic residues" evidence="1">
    <location>
        <begin position="92"/>
        <end position="107"/>
    </location>
</feature>
<dbReference type="InterPro" id="IPR036691">
    <property type="entry name" value="Endo/exonu/phosph_ase_sf"/>
</dbReference>
<dbReference type="PROSITE" id="PS50878">
    <property type="entry name" value="RT_POL"/>
    <property type="match status" value="1"/>
</dbReference>
<dbReference type="AlphaFoldDB" id="A0A1U7XM35"/>
<dbReference type="PANTHER" id="PTHR46890">
    <property type="entry name" value="NON-LTR RETROLELEMENT REVERSE TRANSCRIPTASE-LIKE PROTEIN-RELATED"/>
    <property type="match status" value="1"/>
</dbReference>
<name>A0A1U7XM35_NICSY</name>
<evidence type="ECO:0000313" key="4">
    <source>
        <dbReference type="RefSeq" id="XP_009793107.1"/>
    </source>
</evidence>
<accession>A0A1U7XM35</accession>
<feature type="compositionally biased region" description="Basic and acidic residues" evidence="1">
    <location>
        <begin position="18"/>
        <end position="29"/>
    </location>
</feature>
<reference evidence="3" key="1">
    <citation type="journal article" date="2013" name="Genome Biol.">
        <title>Reference genomes and transcriptomes of Nicotiana sylvestris and Nicotiana tomentosiformis.</title>
        <authorList>
            <person name="Sierro N."/>
            <person name="Battey J.N."/>
            <person name="Ouadi S."/>
            <person name="Bovet L."/>
            <person name="Goepfert S."/>
            <person name="Bakaher N."/>
            <person name="Peitsch M.C."/>
            <person name="Ivanov N.V."/>
        </authorList>
    </citation>
    <scope>NUCLEOTIDE SEQUENCE [LARGE SCALE GENOMIC DNA]</scope>
</reference>
<feature type="compositionally biased region" description="Acidic residues" evidence="1">
    <location>
        <begin position="112"/>
        <end position="125"/>
    </location>
</feature>
<feature type="compositionally biased region" description="Polar residues" evidence="1">
    <location>
        <begin position="7"/>
        <end position="16"/>
    </location>
</feature>
<feature type="region of interest" description="Disordered" evidence="1">
    <location>
        <begin position="1"/>
        <end position="44"/>
    </location>
</feature>
<gene>
    <name evidence="4" type="primary">LOC104240027</name>
</gene>
<keyword evidence="3" id="KW-1185">Reference proteome</keyword>
<dbReference type="eggNOG" id="KOG1075">
    <property type="taxonomic scope" value="Eukaryota"/>
</dbReference>
<dbReference type="CDD" id="cd01650">
    <property type="entry name" value="RT_nLTR_like"/>
    <property type="match status" value="1"/>
</dbReference>
<evidence type="ECO:0000256" key="1">
    <source>
        <dbReference type="SAM" id="MobiDB-lite"/>
    </source>
</evidence>
<dbReference type="PANTHER" id="PTHR46890:SF48">
    <property type="entry name" value="RNA-DIRECTED DNA POLYMERASE"/>
    <property type="match status" value="1"/>
</dbReference>
<dbReference type="Proteomes" id="UP000189701">
    <property type="component" value="Unplaced"/>
</dbReference>
<dbReference type="InterPro" id="IPR052343">
    <property type="entry name" value="Retrotransposon-Effector_Assoc"/>
</dbReference>
<feature type="region of interest" description="Disordered" evidence="1">
    <location>
        <begin position="91"/>
        <end position="132"/>
    </location>
</feature>